<name>A0AA35ITR9_SACMI</name>
<dbReference type="RefSeq" id="XP_056078739.1">
    <property type="nucleotide sequence ID" value="XM_056224863.1"/>
</dbReference>
<dbReference type="AlphaFoldDB" id="A0AA35ITR9"/>
<reference evidence="2" key="1">
    <citation type="submission" date="2022-10" db="EMBL/GenBank/DDBJ databases">
        <authorList>
            <person name="Byrne P K."/>
        </authorList>
    </citation>
    <scope>NUCLEOTIDE SEQUENCE</scope>
    <source>
        <strain evidence="2">IFO1815</strain>
    </source>
</reference>
<keyword evidence="1" id="KW-0472">Membrane</keyword>
<evidence type="ECO:0000256" key="1">
    <source>
        <dbReference type="SAM" id="Phobius"/>
    </source>
</evidence>
<evidence type="ECO:0000313" key="2">
    <source>
        <dbReference type="EMBL" id="CAI4035619.1"/>
    </source>
</evidence>
<accession>A0AA35ITR9</accession>
<keyword evidence="3" id="KW-1185">Reference proteome</keyword>
<gene>
    <name evidence="2" type="primary">SMKI13G2690</name>
    <name evidence="2" type="ORF">SMKI_13G2690</name>
</gene>
<dbReference type="Proteomes" id="UP001161438">
    <property type="component" value="Chromosome 13"/>
</dbReference>
<feature type="transmembrane region" description="Helical" evidence="1">
    <location>
        <begin position="170"/>
        <end position="187"/>
    </location>
</feature>
<protein>
    <submittedName>
        <fullName evidence="2">Uncharacterized protein</fullName>
    </submittedName>
</protein>
<proteinExistence type="predicted"/>
<keyword evidence="1" id="KW-0812">Transmembrane</keyword>
<dbReference type="GeneID" id="80920493"/>
<keyword evidence="1" id="KW-1133">Transmembrane helix</keyword>
<dbReference type="EMBL" id="OX365769">
    <property type="protein sequence ID" value="CAI4035619.1"/>
    <property type="molecule type" value="Genomic_DNA"/>
</dbReference>
<sequence>MAARNRKRNNKKKTLMGTSAAQENNATYLLVADELHENTTNLNVGAEAPPVEHNENLMPTKEFKHLQRLEPINEHGDSEDEISRKIESVTNGTGIITEADVQKLLLSYAITSSLTQENNNEEEERRQTTRAPFPFFFSLPGYFQTFFFKCKQVLYNFGLKLIEKLKVLQNNLYEVFWIVVIYVNYWFPNVGDYVRYVNYKFSQRCNCQFY</sequence>
<organism evidence="2 3">
    <name type="scientific">Saccharomyces mikatae IFO 1815</name>
    <dbReference type="NCBI Taxonomy" id="226126"/>
    <lineage>
        <taxon>Eukaryota</taxon>
        <taxon>Fungi</taxon>
        <taxon>Dikarya</taxon>
        <taxon>Ascomycota</taxon>
        <taxon>Saccharomycotina</taxon>
        <taxon>Saccharomycetes</taxon>
        <taxon>Saccharomycetales</taxon>
        <taxon>Saccharomycetaceae</taxon>
        <taxon>Saccharomyces</taxon>
    </lineage>
</organism>
<evidence type="ECO:0000313" key="3">
    <source>
        <dbReference type="Proteomes" id="UP001161438"/>
    </source>
</evidence>